<sequence>MDWDGWEICAVVAGLCLALLGHFVVSGLAIRHLWRLPPQTSLDKVLLGTLIFRLLLDGSLVAAHFLLPGEIPDPERLGGMTMERFLLNLAPLSVLLNGVIIFAAWRHRRNMPPKGPIVLFMCLSAFAWLELGLGLLTIFMPLFLFALFMYLLYQVIDR</sequence>
<keyword evidence="1" id="KW-0812">Transmembrane</keyword>
<proteinExistence type="predicted"/>
<evidence type="ECO:0000313" key="3">
    <source>
        <dbReference type="Proteomes" id="UP000823821"/>
    </source>
</evidence>
<gene>
    <name evidence="2" type="ORF">H9784_00925</name>
</gene>
<evidence type="ECO:0000256" key="1">
    <source>
        <dbReference type="SAM" id="Phobius"/>
    </source>
</evidence>
<protein>
    <submittedName>
        <fullName evidence="2">Uncharacterized protein</fullName>
    </submittedName>
</protein>
<reference evidence="2" key="1">
    <citation type="journal article" date="2021" name="PeerJ">
        <title>Extensive microbial diversity within the chicken gut microbiome revealed by metagenomics and culture.</title>
        <authorList>
            <person name="Gilroy R."/>
            <person name="Ravi A."/>
            <person name="Getino M."/>
            <person name="Pursley I."/>
            <person name="Horton D.L."/>
            <person name="Alikhan N.F."/>
            <person name="Baker D."/>
            <person name="Gharbi K."/>
            <person name="Hall N."/>
            <person name="Watson M."/>
            <person name="Adriaenssens E.M."/>
            <person name="Foster-Nyarko E."/>
            <person name="Jarju S."/>
            <person name="Secka A."/>
            <person name="Antonio M."/>
            <person name="Oren A."/>
            <person name="Chaudhuri R.R."/>
            <person name="La Ragione R."/>
            <person name="Hildebrand F."/>
            <person name="Pallen M.J."/>
        </authorList>
    </citation>
    <scope>NUCLEOTIDE SEQUENCE</scope>
    <source>
        <strain evidence="2">5032</strain>
    </source>
</reference>
<accession>A0A9D2HMC4</accession>
<feature type="transmembrane region" description="Helical" evidence="1">
    <location>
        <begin position="117"/>
        <end position="150"/>
    </location>
</feature>
<dbReference type="Proteomes" id="UP000823821">
    <property type="component" value="Unassembled WGS sequence"/>
</dbReference>
<feature type="transmembrane region" description="Helical" evidence="1">
    <location>
        <begin position="45"/>
        <end position="65"/>
    </location>
</feature>
<comment type="caution">
    <text evidence="2">The sequence shown here is derived from an EMBL/GenBank/DDBJ whole genome shotgun (WGS) entry which is preliminary data.</text>
</comment>
<feature type="transmembrane region" description="Helical" evidence="1">
    <location>
        <begin position="12"/>
        <end position="33"/>
    </location>
</feature>
<dbReference type="EMBL" id="DWZD01000007">
    <property type="protein sequence ID" value="HJA78123.1"/>
    <property type="molecule type" value="Genomic_DNA"/>
</dbReference>
<reference evidence="2" key="2">
    <citation type="submission" date="2021-04" db="EMBL/GenBank/DDBJ databases">
        <authorList>
            <person name="Gilroy R."/>
        </authorList>
    </citation>
    <scope>NUCLEOTIDE SEQUENCE</scope>
    <source>
        <strain evidence="2">5032</strain>
    </source>
</reference>
<evidence type="ECO:0000313" key="2">
    <source>
        <dbReference type="EMBL" id="HJA78123.1"/>
    </source>
</evidence>
<feature type="transmembrane region" description="Helical" evidence="1">
    <location>
        <begin position="85"/>
        <end position="105"/>
    </location>
</feature>
<dbReference type="AlphaFoldDB" id="A0A9D2HMC4"/>
<name>A0A9D2HMC4_9BACT</name>
<organism evidence="2 3">
    <name type="scientific">Candidatus Desulfovibrio intestinavium</name>
    <dbReference type="NCBI Taxonomy" id="2838534"/>
    <lineage>
        <taxon>Bacteria</taxon>
        <taxon>Pseudomonadati</taxon>
        <taxon>Thermodesulfobacteriota</taxon>
        <taxon>Desulfovibrionia</taxon>
        <taxon>Desulfovibrionales</taxon>
        <taxon>Desulfovibrionaceae</taxon>
        <taxon>Desulfovibrio</taxon>
    </lineage>
</organism>
<keyword evidence="1" id="KW-1133">Transmembrane helix</keyword>
<keyword evidence="1" id="KW-0472">Membrane</keyword>